<protein>
    <submittedName>
        <fullName evidence="1">Uncharacterized protein</fullName>
    </submittedName>
</protein>
<proteinExistence type="predicted"/>
<reference evidence="1" key="1">
    <citation type="submission" date="2021-05" db="EMBL/GenBank/DDBJ databases">
        <authorList>
            <person name="Kaiqin L."/>
            <person name="Jian G."/>
        </authorList>
    </citation>
    <scope>NUCLEOTIDE SEQUENCE</scope>
    <source>
        <strain evidence="1">HDS5</strain>
    </source>
</reference>
<evidence type="ECO:0000313" key="1">
    <source>
        <dbReference type="EMBL" id="QVJ00358.1"/>
    </source>
</evidence>
<dbReference type="AlphaFoldDB" id="A0A975L865"/>
<dbReference type="Proteomes" id="UP000682416">
    <property type="component" value="Chromosome"/>
</dbReference>
<keyword evidence="2" id="KW-1185">Reference proteome</keyword>
<sequence>MSTIDKLDREALLLVAEAVELFFEATFESALNDGDDGDYEMTRRRLHGLCGEHGVDVDEAISTFAP</sequence>
<dbReference type="EMBL" id="CP074402">
    <property type="protein sequence ID" value="QVJ00358.1"/>
    <property type="molecule type" value="Genomic_DNA"/>
</dbReference>
<gene>
    <name evidence="1" type="ORF">KGD82_16490</name>
</gene>
<organism evidence="1 2">
    <name type="scientific">Nocardiopsis eucommiae</name>
    <dbReference type="NCBI Taxonomy" id="2831970"/>
    <lineage>
        <taxon>Bacteria</taxon>
        <taxon>Bacillati</taxon>
        <taxon>Actinomycetota</taxon>
        <taxon>Actinomycetes</taxon>
        <taxon>Streptosporangiales</taxon>
        <taxon>Nocardiopsidaceae</taxon>
        <taxon>Nocardiopsis</taxon>
    </lineage>
</organism>
<dbReference type="KEGG" id="nec:KGD82_16490"/>
<name>A0A975L865_9ACTN</name>
<evidence type="ECO:0000313" key="2">
    <source>
        <dbReference type="Proteomes" id="UP000682416"/>
    </source>
</evidence>
<accession>A0A975L865</accession>